<evidence type="ECO:0000256" key="2">
    <source>
        <dbReference type="ARBA" id="ARBA00022741"/>
    </source>
</evidence>
<dbReference type="NCBIfam" id="TIGR01978">
    <property type="entry name" value="sufC"/>
    <property type="match status" value="1"/>
</dbReference>
<gene>
    <name evidence="5" type="primary">sufC</name>
    <name evidence="5" type="ORF">SPIROBIBN47_190019</name>
</gene>
<dbReference type="InterPro" id="IPR010230">
    <property type="entry name" value="FeS-cluster_ATPase_SufC"/>
</dbReference>
<organism evidence="5">
    <name type="scientific">uncultured spirochete</name>
    <dbReference type="NCBI Taxonomy" id="156406"/>
    <lineage>
        <taxon>Bacteria</taxon>
        <taxon>Pseudomonadati</taxon>
        <taxon>Spirochaetota</taxon>
        <taxon>Spirochaetia</taxon>
        <taxon>Spirochaetales</taxon>
        <taxon>environmental samples</taxon>
    </lineage>
</organism>
<dbReference type="Pfam" id="PF00005">
    <property type="entry name" value="ABC_tran"/>
    <property type="match status" value="1"/>
</dbReference>
<reference evidence="5" key="1">
    <citation type="submission" date="2017-02" db="EMBL/GenBank/DDBJ databases">
        <authorList>
            <person name="Regsiter A."/>
            <person name="William W."/>
        </authorList>
    </citation>
    <scope>NUCLEOTIDE SEQUENCE</scope>
    <source>
        <strain evidence="5">Bib</strain>
    </source>
</reference>
<dbReference type="EMBL" id="FWDM01000011">
    <property type="protein sequence ID" value="SLM11250.1"/>
    <property type="molecule type" value="Genomic_DNA"/>
</dbReference>
<evidence type="ECO:0000313" key="5">
    <source>
        <dbReference type="EMBL" id="SLM11250.1"/>
    </source>
</evidence>
<keyword evidence="3 5" id="KW-0067">ATP-binding</keyword>
<sequence>MQEGLIIRGLSAGLENKRIIDALHLEVPDGEVHALMGPNGHGKSTLANILMGHPGYAVEEGEVLFDGENLLDLEVWERARKGLFLAFQYPAEIPGVTVSKFLKRIADLRRNPPRNTSVFLSELKENLRMLDIEPAFVNRYLNDGFSGGEKKRMEILQLLTIQPRFAIFDETDSGLDIDALKVVAAGINHMRGPGFSALVITHYRRLLDLVKPDKVHILEKGHIVACGGFELVELLERDGYDGIRRIVANPANPEVREAVYEH</sequence>
<protein>
    <submittedName>
        <fullName evidence="5">Component of SufBCD complex, ATP-binding component of ABC superfamily</fullName>
    </submittedName>
</protein>
<dbReference type="SUPFAM" id="SSF52540">
    <property type="entry name" value="P-loop containing nucleoside triphosphate hydrolases"/>
    <property type="match status" value="1"/>
</dbReference>
<dbReference type="InterPro" id="IPR017871">
    <property type="entry name" value="ABC_transporter-like_CS"/>
</dbReference>
<dbReference type="PANTHER" id="PTHR43204:SF1">
    <property type="entry name" value="ABC TRANSPORTER I FAMILY MEMBER 6, CHLOROPLASTIC"/>
    <property type="match status" value="1"/>
</dbReference>
<name>A0A3P3XGS4_9SPIR</name>
<dbReference type="Gene3D" id="3.40.50.300">
    <property type="entry name" value="P-loop containing nucleotide triphosphate hydrolases"/>
    <property type="match status" value="1"/>
</dbReference>
<dbReference type="PROSITE" id="PS00211">
    <property type="entry name" value="ABC_TRANSPORTER_1"/>
    <property type="match status" value="1"/>
</dbReference>
<dbReference type="InterPro" id="IPR027417">
    <property type="entry name" value="P-loop_NTPase"/>
</dbReference>
<dbReference type="PANTHER" id="PTHR43204">
    <property type="entry name" value="ABC TRANSPORTER I FAMILY MEMBER 6, CHLOROPLASTIC"/>
    <property type="match status" value="1"/>
</dbReference>
<evidence type="ECO:0000259" key="4">
    <source>
        <dbReference type="PROSITE" id="PS50893"/>
    </source>
</evidence>
<accession>A0A3P3XGS4</accession>
<feature type="domain" description="ABC transporter" evidence="4">
    <location>
        <begin position="5"/>
        <end position="245"/>
    </location>
</feature>
<dbReference type="CDD" id="cd03217">
    <property type="entry name" value="ABC_FeS_Assembly"/>
    <property type="match status" value="1"/>
</dbReference>
<dbReference type="AlphaFoldDB" id="A0A3P3XGS4"/>
<evidence type="ECO:0000256" key="1">
    <source>
        <dbReference type="ARBA" id="ARBA00006216"/>
    </source>
</evidence>
<dbReference type="InterPro" id="IPR003439">
    <property type="entry name" value="ABC_transporter-like_ATP-bd"/>
</dbReference>
<comment type="similarity">
    <text evidence="1">Belongs to the ABC transporter superfamily. Ycf16 family.</text>
</comment>
<dbReference type="GO" id="GO:0016887">
    <property type="term" value="F:ATP hydrolysis activity"/>
    <property type="evidence" value="ECO:0007669"/>
    <property type="project" value="InterPro"/>
</dbReference>
<keyword evidence="2" id="KW-0547">Nucleotide-binding</keyword>
<dbReference type="PROSITE" id="PS50893">
    <property type="entry name" value="ABC_TRANSPORTER_2"/>
    <property type="match status" value="1"/>
</dbReference>
<proteinExistence type="inferred from homology"/>
<evidence type="ECO:0000256" key="3">
    <source>
        <dbReference type="ARBA" id="ARBA00022840"/>
    </source>
</evidence>
<dbReference type="GO" id="GO:0005524">
    <property type="term" value="F:ATP binding"/>
    <property type="evidence" value="ECO:0007669"/>
    <property type="project" value="UniProtKB-KW"/>
</dbReference>